<dbReference type="InterPro" id="IPR010657">
    <property type="entry name" value="ImpA_N"/>
</dbReference>
<sequence length="383" mass="41625">MTMRPPNLAEAAGVPPLDLETLISPVPGDAPAGISLRYDALYPAVRAARHQDDATLPMGEWERPLAKADWGRVAALCSEALVGRSKDFQLAAWLCEAWTHMHGVAGFVAGTRALSALAQHYWDDGHPAIEHGDSDARCAPFAWLNETLPLVLALHVPLLVLPDLDVPTVSLERWERTATGGEEGLSRDSLVRRAGEGRNQAALVAMRRQLDAAMQGWHEFDLAIDARLGGEAPSLRRVPEALQRLQRAVATLLQGYDEVLQEQAPDPGASAVMDAAAEIATEVSMNEWQEPIRAAAQPLVTAPVAGAGLAPGQPANGIANRTHAYRLLEEIADFLAQNEPHSPTPYLLRRAVSWGQMPLAELMRDILREDGDVHRYLALLEQQ</sequence>
<feature type="domain" description="ImpA N-terminal" evidence="1">
    <location>
        <begin position="24"/>
        <end position="145"/>
    </location>
</feature>
<dbReference type="NCBIfam" id="TIGR03363">
    <property type="entry name" value="VI_chp_8"/>
    <property type="match status" value="1"/>
</dbReference>
<evidence type="ECO:0000259" key="1">
    <source>
        <dbReference type="Pfam" id="PF06812"/>
    </source>
</evidence>
<proteinExistence type="predicted"/>
<evidence type="ECO:0000313" key="2">
    <source>
        <dbReference type="EMBL" id="CAG2160823.1"/>
    </source>
</evidence>
<dbReference type="InterPro" id="IPR017740">
    <property type="entry name" value="TssA-like"/>
</dbReference>
<comment type="caution">
    <text evidence="2">The sequence shown here is derived from an EMBL/GenBank/DDBJ whole genome shotgun (WGS) entry which is preliminary data.</text>
</comment>
<dbReference type="PANTHER" id="PTHR37951:SF1">
    <property type="entry name" value="TYPE VI SECRETION SYSTEM COMPONENT TSSA1"/>
    <property type="match status" value="1"/>
</dbReference>
<organism evidence="2 3">
    <name type="scientific">Cupriavidus numazuensis</name>
    <dbReference type="NCBI Taxonomy" id="221992"/>
    <lineage>
        <taxon>Bacteria</taxon>
        <taxon>Pseudomonadati</taxon>
        <taxon>Pseudomonadota</taxon>
        <taxon>Betaproteobacteria</taxon>
        <taxon>Burkholderiales</taxon>
        <taxon>Burkholderiaceae</taxon>
        <taxon>Cupriavidus</taxon>
    </lineage>
</organism>
<protein>
    <recommendedName>
        <fullName evidence="1">ImpA N-terminal domain-containing protein</fullName>
    </recommendedName>
</protein>
<evidence type="ECO:0000313" key="3">
    <source>
        <dbReference type="Proteomes" id="UP000672657"/>
    </source>
</evidence>
<keyword evidence="3" id="KW-1185">Reference proteome</keyword>
<dbReference type="EMBL" id="CAJPVI010000094">
    <property type="protein sequence ID" value="CAG2160823.1"/>
    <property type="molecule type" value="Genomic_DNA"/>
</dbReference>
<dbReference type="Pfam" id="PF06812">
    <property type="entry name" value="ImpA_N"/>
    <property type="match status" value="1"/>
</dbReference>
<accession>A0ABN7QGY7</accession>
<reference evidence="2 3" key="1">
    <citation type="submission" date="2021-03" db="EMBL/GenBank/DDBJ databases">
        <authorList>
            <person name="Peeters C."/>
        </authorList>
    </citation>
    <scope>NUCLEOTIDE SEQUENCE [LARGE SCALE GENOMIC DNA]</scope>
    <source>
        <strain evidence="2 3">LMG 26411</strain>
    </source>
</reference>
<gene>
    <name evidence="2" type="ORF">LMG26411_07790</name>
</gene>
<dbReference type="Proteomes" id="UP000672657">
    <property type="component" value="Unassembled WGS sequence"/>
</dbReference>
<dbReference type="PANTHER" id="PTHR37951">
    <property type="entry name" value="CYTOPLASMIC PROTEIN-RELATED"/>
    <property type="match status" value="1"/>
</dbReference>
<dbReference type="RefSeq" id="WP_211958521.1">
    <property type="nucleotide sequence ID" value="NZ_CAJPVI010000094.1"/>
</dbReference>
<name>A0ABN7QGY7_9BURK</name>